<sequence length="80" mass="9512">MKKKKSSKVTRKNYNRMREMKRGSEKSNLSKTKVSIKFGNKFSFVREKWTRIGLKAWLFNAGVHITMQVLFTLMKHFLLS</sequence>
<organism evidence="1 2">
    <name type="scientific">Bacillus dicomae</name>
    <dbReference type="NCBI Taxonomy" id="3088378"/>
    <lineage>
        <taxon>Bacteria</taxon>
        <taxon>Bacillati</taxon>
        <taxon>Bacillota</taxon>
        <taxon>Bacilli</taxon>
        <taxon>Bacillales</taxon>
        <taxon>Bacillaceae</taxon>
        <taxon>Bacillus</taxon>
        <taxon>Bacillus cereus group</taxon>
    </lineage>
</organism>
<gene>
    <name evidence="1" type="ORF">FJ659_24715</name>
</gene>
<name>A0AC61SZJ8_9BACI</name>
<protein>
    <submittedName>
        <fullName evidence="1">Uncharacterized protein</fullName>
    </submittedName>
</protein>
<dbReference type="EMBL" id="VHIV01000008">
    <property type="protein sequence ID" value="TPV39579.1"/>
    <property type="molecule type" value="Genomic_DNA"/>
</dbReference>
<keyword evidence="2" id="KW-1185">Reference proteome</keyword>
<proteinExistence type="predicted"/>
<comment type="caution">
    <text evidence="1">The sequence shown here is derived from an EMBL/GenBank/DDBJ whole genome shotgun (WGS) entry which is preliminary data.</text>
</comment>
<dbReference type="Proteomes" id="UP000317636">
    <property type="component" value="Unassembled WGS sequence"/>
</dbReference>
<evidence type="ECO:0000313" key="1">
    <source>
        <dbReference type="EMBL" id="TPV39579.1"/>
    </source>
</evidence>
<accession>A0AC61SZJ8</accession>
<evidence type="ECO:0000313" key="2">
    <source>
        <dbReference type="Proteomes" id="UP000317636"/>
    </source>
</evidence>
<reference evidence="1" key="1">
    <citation type="submission" date="2019-06" db="EMBL/GenBank/DDBJ databases">
        <title>Draft genome sequence of Bacillus sp. strain MHSD28.</title>
        <authorList>
            <person name="Makuwa S.C."/>
            <person name="Serepa-Dlamini M.H."/>
        </authorList>
    </citation>
    <scope>NUCLEOTIDE SEQUENCE</scope>
    <source>
        <strain evidence="1">MHSD28</strain>
    </source>
</reference>